<organism evidence="3">
    <name type="scientific">Mycobacterium riyadhense</name>
    <dbReference type="NCBI Taxonomy" id="486698"/>
    <lineage>
        <taxon>Bacteria</taxon>
        <taxon>Bacillati</taxon>
        <taxon>Actinomycetota</taxon>
        <taxon>Actinomycetes</taxon>
        <taxon>Mycobacteriales</taxon>
        <taxon>Mycobacteriaceae</taxon>
        <taxon>Mycobacterium</taxon>
    </lineage>
</organism>
<dbReference type="GO" id="GO:0005576">
    <property type="term" value="C:extracellular region"/>
    <property type="evidence" value="ECO:0007669"/>
    <property type="project" value="TreeGrafter"/>
</dbReference>
<evidence type="ECO:0000259" key="2">
    <source>
        <dbReference type="Pfam" id="PF02470"/>
    </source>
</evidence>
<keyword evidence="1" id="KW-0812">Transmembrane</keyword>
<sequence length="338" mass="36538">MRVMVLGRYHRVLDERAAATRSRRLGVVGIIVVFAVLATTGLAYLNPTGQASYTANAAASGGVRSGDEVRIAGVPVGKVTSVRLNRTVVEIKFDVKRSVVVGALSTLEIKLLTPLGGHYVALDPQGGIPLGHGVIPPQRVKSPFEGSDMIQEITPFLKEVNGQVIHDTFTEVANAANKYPNAVRDIVQSATELTRLLSRMTDDLHRGLDFVNNSTGALAAGRKQLVELIEQFARVGQRYTAKSVDIVEFFTLLSELTRIVDRIMTFNNREVAPSLNGIDDIVDTLFTHPDRIGRAAEGLGQILSIVGPMLSGNGVVLDESHRSVAGQNLCLPNIMRHC</sequence>
<feature type="domain" description="Mce/MlaD" evidence="2">
    <location>
        <begin position="52"/>
        <end position="124"/>
    </location>
</feature>
<proteinExistence type="predicted"/>
<protein>
    <submittedName>
        <fullName evidence="3">Mce related protein</fullName>
    </submittedName>
</protein>
<name>A0A653EJ89_9MYCO</name>
<dbReference type="Pfam" id="PF02470">
    <property type="entry name" value="MlaD"/>
    <property type="match status" value="1"/>
</dbReference>
<evidence type="ECO:0000313" key="3">
    <source>
        <dbReference type="EMBL" id="VTO97427.1"/>
    </source>
</evidence>
<accession>A0A653EJ89</accession>
<dbReference type="PANTHER" id="PTHR33371">
    <property type="entry name" value="INTERMEMBRANE PHOSPHOLIPID TRANSPORT SYSTEM BINDING PROTEIN MLAD-RELATED"/>
    <property type="match status" value="1"/>
</dbReference>
<reference evidence="3" key="1">
    <citation type="submission" date="2019-05" db="EMBL/GenBank/DDBJ databases">
        <authorList>
            <person name="Naeem R."/>
            <person name="Antony C."/>
            <person name="Guan Q."/>
        </authorList>
    </citation>
    <scope>NUCLEOTIDE SEQUENCE</scope>
    <source>
        <strain evidence="3">2</strain>
    </source>
</reference>
<keyword evidence="1" id="KW-1133">Transmembrane helix</keyword>
<gene>
    <name evidence="3" type="ORF">BIN_B_02051</name>
</gene>
<feature type="transmembrane region" description="Helical" evidence="1">
    <location>
        <begin position="25"/>
        <end position="45"/>
    </location>
</feature>
<dbReference type="AlphaFoldDB" id="A0A653EJ89"/>
<dbReference type="PANTHER" id="PTHR33371:SF18">
    <property type="entry name" value="MCE-FAMILY PROTEIN MCE3C"/>
    <property type="match status" value="1"/>
</dbReference>
<dbReference type="InterPro" id="IPR052336">
    <property type="entry name" value="MlaD_Phospholipid_Transporter"/>
</dbReference>
<dbReference type="InterPro" id="IPR003399">
    <property type="entry name" value="Mce/MlaD"/>
</dbReference>
<keyword evidence="1" id="KW-0472">Membrane</keyword>
<evidence type="ECO:0000256" key="1">
    <source>
        <dbReference type="SAM" id="Phobius"/>
    </source>
</evidence>
<dbReference type="EMBL" id="LR589079">
    <property type="protein sequence ID" value="VTO97427.1"/>
    <property type="molecule type" value="Genomic_DNA"/>
</dbReference>